<evidence type="ECO:0000313" key="2">
    <source>
        <dbReference type="EMBL" id="KAJ7714868.1"/>
    </source>
</evidence>
<feature type="compositionally biased region" description="Polar residues" evidence="1">
    <location>
        <begin position="400"/>
        <end position="410"/>
    </location>
</feature>
<feature type="region of interest" description="Disordered" evidence="1">
    <location>
        <begin position="1"/>
        <end position="21"/>
    </location>
</feature>
<protein>
    <submittedName>
        <fullName evidence="2">Uncharacterized protein</fullName>
    </submittedName>
</protein>
<keyword evidence="3" id="KW-1185">Reference proteome</keyword>
<gene>
    <name evidence="2" type="ORF">B0H16DRAFT_1477788</name>
</gene>
<accession>A0AAD7H974</accession>
<organism evidence="2 3">
    <name type="scientific">Mycena metata</name>
    <dbReference type="NCBI Taxonomy" id="1033252"/>
    <lineage>
        <taxon>Eukaryota</taxon>
        <taxon>Fungi</taxon>
        <taxon>Dikarya</taxon>
        <taxon>Basidiomycota</taxon>
        <taxon>Agaricomycotina</taxon>
        <taxon>Agaricomycetes</taxon>
        <taxon>Agaricomycetidae</taxon>
        <taxon>Agaricales</taxon>
        <taxon>Marasmiineae</taxon>
        <taxon>Mycenaceae</taxon>
        <taxon>Mycena</taxon>
    </lineage>
</organism>
<comment type="caution">
    <text evidence="2">The sequence shown here is derived from an EMBL/GenBank/DDBJ whole genome shotgun (WGS) entry which is preliminary data.</text>
</comment>
<evidence type="ECO:0000256" key="1">
    <source>
        <dbReference type="SAM" id="MobiDB-lite"/>
    </source>
</evidence>
<dbReference type="EMBL" id="JARKIB010000318">
    <property type="protein sequence ID" value="KAJ7714868.1"/>
    <property type="molecule type" value="Genomic_DNA"/>
</dbReference>
<dbReference type="AlphaFoldDB" id="A0AAD7H974"/>
<evidence type="ECO:0000313" key="3">
    <source>
        <dbReference type="Proteomes" id="UP001215598"/>
    </source>
</evidence>
<name>A0AAD7H974_9AGAR</name>
<sequence>MSSPPPSKTDEASSSTAKSKRVKFENGKLVEYWIDVPLKEPKSATKAASPLQLFKEFKFEEDISLGRIFPSLQNTRFDALVMKNTSMIWLGKDASALKKAGLWFETDVEFRGLLQPAADILSEVFGQEHPGIHLSAHLGIQQEWTNELIATGFTFRGSIEGINREFGEFLTFRNAGINIDVVPDSAGHTATLWSFYGKLHLAIPNSVAPLVLNYKLEPKTDSLDISMAFGEGELWESVFGVSGLNLDRVEFITSIPKSDVKTSMEFSLTAKWSLGGIPVVLSGHVSKAHASLRGYIESVSMNDLRQLFASLTGGKTLNPVEQDVRFSNITIEIAEGRLMLYGEVWVDSYKVAAAEVLISVDGISISGAVEDLHLGEDIHVENAKLEFIIGHVGQQLEDGSGNTKISTGTTPGDGPKDVPSSNPDSKEKGPKTARTGGTPVVAIIRGVVKMEVGAASLTFNIAAAIAKPAHEPVSFFVYGQLDGENLSIGSLLPDGGDLMDLNLRRVAIVASNAEVVQDYGLNIEHYPIKNAPNILMRTTFFVEHPTFLSWALLFQS</sequence>
<feature type="region of interest" description="Disordered" evidence="1">
    <location>
        <begin position="398"/>
        <end position="435"/>
    </location>
</feature>
<reference evidence="2" key="1">
    <citation type="submission" date="2023-03" db="EMBL/GenBank/DDBJ databases">
        <title>Massive genome expansion in bonnet fungi (Mycena s.s.) driven by repeated elements and novel gene families across ecological guilds.</title>
        <authorList>
            <consortium name="Lawrence Berkeley National Laboratory"/>
            <person name="Harder C.B."/>
            <person name="Miyauchi S."/>
            <person name="Viragh M."/>
            <person name="Kuo A."/>
            <person name="Thoen E."/>
            <person name="Andreopoulos B."/>
            <person name="Lu D."/>
            <person name="Skrede I."/>
            <person name="Drula E."/>
            <person name="Henrissat B."/>
            <person name="Morin E."/>
            <person name="Kohler A."/>
            <person name="Barry K."/>
            <person name="LaButti K."/>
            <person name="Morin E."/>
            <person name="Salamov A."/>
            <person name="Lipzen A."/>
            <person name="Mereny Z."/>
            <person name="Hegedus B."/>
            <person name="Baldrian P."/>
            <person name="Stursova M."/>
            <person name="Weitz H."/>
            <person name="Taylor A."/>
            <person name="Grigoriev I.V."/>
            <person name="Nagy L.G."/>
            <person name="Martin F."/>
            <person name="Kauserud H."/>
        </authorList>
    </citation>
    <scope>NUCLEOTIDE SEQUENCE</scope>
    <source>
        <strain evidence="2">CBHHK182m</strain>
    </source>
</reference>
<dbReference type="Proteomes" id="UP001215598">
    <property type="component" value="Unassembled WGS sequence"/>
</dbReference>
<proteinExistence type="predicted"/>